<dbReference type="Proteomes" id="UP000183203">
    <property type="component" value="Unassembled WGS sequence"/>
</dbReference>
<dbReference type="EMBL" id="FMYG01000003">
    <property type="protein sequence ID" value="SDC04157.1"/>
    <property type="molecule type" value="Genomic_DNA"/>
</dbReference>
<sequence length="130" mass="14041">MTARAQALAVVLDSAIEAEAAARALAPVNHHELRMCQLGRPGPDGSARRFSEAQRARWDARDALEDQLASDHLEGVSDVVSETFRDALSSRRYDDARHRARDFAAFAAVLTRAGEVAALVGALEPRPAAH</sequence>
<evidence type="ECO:0000313" key="2">
    <source>
        <dbReference type="Proteomes" id="UP000183203"/>
    </source>
</evidence>
<proteinExistence type="predicted"/>
<dbReference type="AlphaFoldDB" id="A0A1G6IC86"/>
<evidence type="ECO:0000313" key="1">
    <source>
        <dbReference type="EMBL" id="SDC04157.1"/>
    </source>
</evidence>
<accession>A0A1G6IC86</accession>
<dbReference type="STRING" id="993073.AS029_06060"/>
<gene>
    <name evidence="1" type="ORF">SAMN05216418_1469</name>
</gene>
<reference evidence="1 2" key="1">
    <citation type="submission" date="2016-09" db="EMBL/GenBank/DDBJ databases">
        <authorList>
            <person name="Capua I."/>
            <person name="De Benedictis P."/>
            <person name="Joannis T."/>
            <person name="Lombin L.H."/>
            <person name="Cattoli G."/>
        </authorList>
    </citation>
    <scope>NUCLEOTIDE SEQUENCE [LARGE SCALE GENOMIC DNA]</scope>
    <source>
        <strain evidence="1 2">NIO-1002</strain>
    </source>
</reference>
<protein>
    <submittedName>
        <fullName evidence="1">Uncharacterized protein</fullName>
    </submittedName>
</protein>
<name>A0A1G6IC86_9MICO</name>
<organism evidence="1 2">
    <name type="scientific">Microbacterium enclense</name>
    <dbReference type="NCBI Taxonomy" id="993073"/>
    <lineage>
        <taxon>Bacteria</taxon>
        <taxon>Bacillati</taxon>
        <taxon>Actinomycetota</taxon>
        <taxon>Actinomycetes</taxon>
        <taxon>Micrococcales</taxon>
        <taxon>Microbacteriaceae</taxon>
        <taxon>Microbacterium</taxon>
    </lineage>
</organism>